<dbReference type="Gene3D" id="1.10.3380.10">
    <property type="entry name" value="Sec63 N-terminal domain-like domain"/>
    <property type="match status" value="1"/>
</dbReference>
<evidence type="ECO:0000256" key="2">
    <source>
        <dbReference type="ARBA" id="ARBA00022741"/>
    </source>
</evidence>
<dbReference type="PANTHER" id="PTHR47835:SF3">
    <property type="entry name" value="HELICASE FOR MEIOSIS 1"/>
    <property type="match status" value="1"/>
</dbReference>
<sequence>MARCGRRRQFGLAGSYKQATDDETEHLEGAAAKRNMATPRTPLSAVLPPRYHGMFRHATLNAVQSAVATDVLRSDVNLVVASPTASGKTGVFELALVRMIETVPNGKALFLAPMKSICSERCADWTARFAPHGLDVMLLTGDTDSADDQGAWSPLKVVEGLSKARVIVATTEKWDVWTRTHRNADSVIGQVALLCVDEVHMLGERRGPTIEAVVSRMRMISRIPELVAMPIARLRVLALSATMANPRTLCAWLGEEQTVIHNFDSSFRPTPLSVTVTGFRSSIPARFDQDTLLPALPGTIRDHSSGRPTLVFFSTRKLSIDGALKLASSGVPNRSVEAAAAAATATFRGSAQLAQLLRSGVAYHVASMSAEERRVIENLFADGHLSVLCATGGLSLGVNLPAHLVVICGTTRWYGATEGFVDYSNSDILQMAGRAGRPQYDTEGKCVVLTTEASAAKYTDLLNGVQPICSHMHEHLCEHLNAEINTASYMISAEVALGFVKSTFLYKCVLDASLRHNFRLPRDATQQQLDAEVSRLCLLELGKLHAAGLIRLGNAGATIEPLPAGRIMAHYSVRFQSMALITAQLTPHMSVEQLLGLLSRCAELQDSLRRSERKPLYELNKGVRYPCLDAKLQVAKVGDSVLKTNVLLQVACGGEVRDGELLAAMGRAAKEGQRLLVCIGELARERGHFETLLHAHTLARCLARGAGWGDAPSKLLTQLPGIGDVLADRLVAVGITSIKGVARARASQLECSCFKSAPFGAELANKARRIPELSVWVRRDNDVTVAAPNADAAGRLSVGATCVRPPSVFDARSADAKFTLLVGDAVGSSLFLCKPFKLHELEQSVSFCLPPRAVSAPGGALRICLLHEHYVGIDVEARVRMPLDARGGEPIELALQPIAAPPCPPPPPTPQRKPAAKPRAQPHAPEQVAQHAQREQPPPPPPLTPRKRERGADGGASTLSAQRRMSSVAANGARPPVGDASAVAGRALRPATAPEQFATPGGAAPRSDPRARKRGVLHDAPGPSPASRAPCDASNDALDAFFDQFKHADEVDTPPSKAQRASRLEPPRDLRDAPRLLGGLAQRASFGGSSASDLIAQLRSTIRARALLPPNAPLSALPLNVAPPHVAPPHVAPPHVAPPHAAPSHAAPPHVTPLSAAAHEHVCDNLPACGQVDAVAACARGALDAPRALDKVKMPASAVAPDVELRARADGVRPNWPSGAKVVRRGAFWSRM</sequence>
<dbReference type="InterPro" id="IPR004179">
    <property type="entry name" value="Sec63-dom"/>
</dbReference>
<evidence type="ECO:0000313" key="8">
    <source>
        <dbReference type="Proteomes" id="UP000751190"/>
    </source>
</evidence>
<dbReference type="Pfam" id="PF02889">
    <property type="entry name" value="Sec63"/>
    <property type="match status" value="1"/>
</dbReference>
<dbReference type="GO" id="GO:0016787">
    <property type="term" value="F:hydrolase activity"/>
    <property type="evidence" value="ECO:0007669"/>
    <property type="project" value="UniProtKB-KW"/>
</dbReference>
<dbReference type="PROSITE" id="PS51194">
    <property type="entry name" value="HELICASE_CTER"/>
    <property type="match status" value="1"/>
</dbReference>
<dbReference type="SUPFAM" id="SSF52540">
    <property type="entry name" value="P-loop containing nucleoside triphosphate hydrolases"/>
    <property type="match status" value="2"/>
</dbReference>
<reference evidence="7" key="1">
    <citation type="submission" date="2021-05" db="EMBL/GenBank/DDBJ databases">
        <title>The genome of the haptophyte Pavlova lutheri (Diacronema luteri, Pavlovales) - a model for lipid biosynthesis in eukaryotic algae.</title>
        <authorList>
            <person name="Hulatt C.J."/>
            <person name="Posewitz M.C."/>
        </authorList>
    </citation>
    <scope>NUCLEOTIDE SEQUENCE</scope>
    <source>
        <strain evidence="7">NIVA-4/92</strain>
    </source>
</reference>
<dbReference type="SUPFAM" id="SSF158702">
    <property type="entry name" value="Sec63 N-terminal domain-like"/>
    <property type="match status" value="1"/>
</dbReference>
<dbReference type="SMART" id="SM00490">
    <property type="entry name" value="HELICc"/>
    <property type="match status" value="1"/>
</dbReference>
<dbReference type="InterPro" id="IPR027417">
    <property type="entry name" value="P-loop_NTPase"/>
</dbReference>
<feature type="region of interest" description="Disordered" evidence="4">
    <location>
        <begin position="897"/>
        <end position="1035"/>
    </location>
</feature>
<comment type="similarity">
    <text evidence="1">Belongs to the helicase family. SKI2 subfamily.</text>
</comment>
<dbReference type="InterPro" id="IPR036388">
    <property type="entry name" value="WH-like_DNA-bd_sf"/>
</dbReference>
<dbReference type="InterPro" id="IPR052247">
    <property type="entry name" value="Meiotic_Crossover_Helicase"/>
</dbReference>
<dbReference type="Pfam" id="PF00271">
    <property type="entry name" value="Helicase_C"/>
    <property type="match status" value="1"/>
</dbReference>
<proteinExistence type="inferred from homology"/>
<dbReference type="Gene3D" id="1.10.10.10">
    <property type="entry name" value="Winged helix-like DNA-binding domain superfamily/Winged helix DNA-binding domain"/>
    <property type="match status" value="1"/>
</dbReference>
<dbReference type="OrthoDB" id="5575at2759"/>
<dbReference type="GO" id="GO:0003676">
    <property type="term" value="F:nucleic acid binding"/>
    <property type="evidence" value="ECO:0007669"/>
    <property type="project" value="InterPro"/>
</dbReference>
<dbReference type="OMA" id="ICSERCA"/>
<keyword evidence="2" id="KW-0547">Nucleotide-binding</keyword>
<accession>A0A8J6CEN6</accession>
<dbReference type="SMART" id="SM00487">
    <property type="entry name" value="DEXDc"/>
    <property type="match status" value="1"/>
</dbReference>
<dbReference type="Gene3D" id="1.10.150.20">
    <property type="entry name" value="5' to 3' exonuclease, C-terminal subdomain"/>
    <property type="match status" value="1"/>
</dbReference>
<name>A0A8J6CEN6_DIALT</name>
<dbReference type="GO" id="GO:0043138">
    <property type="term" value="F:3'-5' DNA helicase activity"/>
    <property type="evidence" value="ECO:0007669"/>
    <property type="project" value="UniProtKB-EC"/>
</dbReference>
<evidence type="ECO:0000256" key="4">
    <source>
        <dbReference type="SAM" id="MobiDB-lite"/>
    </source>
</evidence>
<dbReference type="InterPro" id="IPR001650">
    <property type="entry name" value="Helicase_C-like"/>
</dbReference>
<dbReference type="InterPro" id="IPR011545">
    <property type="entry name" value="DEAD/DEAH_box_helicase_dom"/>
</dbReference>
<keyword evidence="8" id="KW-1185">Reference proteome</keyword>
<organism evidence="7 8">
    <name type="scientific">Diacronema lutheri</name>
    <name type="common">Unicellular marine alga</name>
    <name type="synonym">Monochrysis lutheri</name>
    <dbReference type="NCBI Taxonomy" id="2081491"/>
    <lineage>
        <taxon>Eukaryota</taxon>
        <taxon>Haptista</taxon>
        <taxon>Haptophyta</taxon>
        <taxon>Pavlovophyceae</taxon>
        <taxon>Pavlovales</taxon>
        <taxon>Pavlovaceae</taxon>
        <taxon>Diacronema</taxon>
    </lineage>
</organism>
<dbReference type="Gene3D" id="3.40.50.300">
    <property type="entry name" value="P-loop containing nucleotide triphosphate hydrolases"/>
    <property type="match status" value="2"/>
</dbReference>
<dbReference type="Pfam" id="PF00270">
    <property type="entry name" value="DEAD"/>
    <property type="match status" value="1"/>
</dbReference>
<feature type="domain" description="Helicase C-terminal" evidence="6">
    <location>
        <begin position="319"/>
        <end position="488"/>
    </location>
</feature>
<dbReference type="CDD" id="cd18795">
    <property type="entry name" value="SF2_C_Ski2"/>
    <property type="match status" value="1"/>
</dbReference>
<dbReference type="InterPro" id="IPR014001">
    <property type="entry name" value="Helicase_ATP-bd"/>
</dbReference>
<feature type="region of interest" description="Disordered" evidence="4">
    <location>
        <begin position="1048"/>
        <end position="1070"/>
    </location>
</feature>
<dbReference type="SMART" id="SM00973">
    <property type="entry name" value="Sec63"/>
    <property type="match status" value="1"/>
</dbReference>
<gene>
    <name evidence="7" type="ORF">KFE25_006309</name>
</gene>
<dbReference type="EMBL" id="JAGTXO010000002">
    <property type="protein sequence ID" value="KAG8469854.1"/>
    <property type="molecule type" value="Genomic_DNA"/>
</dbReference>
<feature type="compositionally biased region" description="Polar residues" evidence="4">
    <location>
        <begin position="957"/>
        <end position="969"/>
    </location>
</feature>
<dbReference type="GO" id="GO:0051321">
    <property type="term" value="P:meiotic cell cycle"/>
    <property type="evidence" value="ECO:0007669"/>
    <property type="project" value="UniProtKB-KW"/>
</dbReference>
<evidence type="ECO:0000313" key="7">
    <source>
        <dbReference type="EMBL" id="KAG8469854.1"/>
    </source>
</evidence>
<evidence type="ECO:0000259" key="5">
    <source>
        <dbReference type="PROSITE" id="PS51192"/>
    </source>
</evidence>
<evidence type="ECO:0000256" key="3">
    <source>
        <dbReference type="ARBA" id="ARBA00022840"/>
    </source>
</evidence>
<evidence type="ECO:0000256" key="1">
    <source>
        <dbReference type="ARBA" id="ARBA00010140"/>
    </source>
</evidence>
<dbReference type="PROSITE" id="PS51192">
    <property type="entry name" value="HELICASE_ATP_BIND_1"/>
    <property type="match status" value="1"/>
</dbReference>
<feature type="compositionally biased region" description="Pro residues" evidence="4">
    <location>
        <begin position="899"/>
        <end position="911"/>
    </location>
</feature>
<keyword evidence="3" id="KW-0067">ATP-binding</keyword>
<protein>
    <submittedName>
        <fullName evidence="7">Uncharacterized protein</fullName>
    </submittedName>
</protein>
<dbReference type="PANTHER" id="PTHR47835">
    <property type="entry name" value="HFM1, ATP DEPENDENT DNA HELICASE HOMOLOG"/>
    <property type="match status" value="1"/>
</dbReference>
<dbReference type="Proteomes" id="UP000751190">
    <property type="component" value="Unassembled WGS sequence"/>
</dbReference>
<dbReference type="AlphaFoldDB" id="A0A8J6CEN6"/>
<evidence type="ECO:0000259" key="6">
    <source>
        <dbReference type="PROSITE" id="PS51194"/>
    </source>
</evidence>
<dbReference type="GO" id="GO:0005524">
    <property type="term" value="F:ATP binding"/>
    <property type="evidence" value="ECO:0007669"/>
    <property type="project" value="UniProtKB-KW"/>
</dbReference>
<comment type="caution">
    <text evidence="7">The sequence shown here is derived from an EMBL/GenBank/DDBJ whole genome shotgun (WGS) entry which is preliminary data.</text>
</comment>
<feature type="domain" description="Helicase ATP-binding" evidence="5">
    <location>
        <begin position="69"/>
        <end position="261"/>
    </location>
</feature>